<name>A0A7W4JW47_9PROT</name>
<accession>A0A7W4JW47</accession>
<feature type="region of interest" description="Disordered" evidence="1">
    <location>
        <begin position="91"/>
        <end position="112"/>
    </location>
</feature>
<gene>
    <name evidence="2" type="ORF">HLH34_18820</name>
</gene>
<proteinExistence type="predicted"/>
<dbReference type="AlphaFoldDB" id="A0A7W4JW47"/>
<dbReference type="Proteomes" id="UP000555756">
    <property type="component" value="Unassembled WGS sequence"/>
</dbReference>
<evidence type="ECO:0000256" key="1">
    <source>
        <dbReference type="SAM" id="MobiDB-lite"/>
    </source>
</evidence>
<evidence type="ECO:0000313" key="2">
    <source>
        <dbReference type="EMBL" id="MBB2191987.1"/>
    </source>
</evidence>
<evidence type="ECO:0000313" key="3">
    <source>
        <dbReference type="Proteomes" id="UP000555756"/>
    </source>
</evidence>
<dbReference type="RefSeq" id="WP_183121093.1">
    <property type="nucleotide sequence ID" value="NZ_JABEQF010000035.1"/>
</dbReference>
<protein>
    <submittedName>
        <fullName evidence="2">Uncharacterized protein</fullName>
    </submittedName>
</protein>
<keyword evidence="3" id="KW-1185">Reference proteome</keyword>
<sequence length="477" mass="53062">MARIRNPILFSAYFGVLPETIAAAGLIDPFLDVDMPLFIDPVLLEKSSNTVIATSAVDRFRHHFEILVRMLTISNAENDAAWKGARRQLDLSEPPENGLGYGGSGRSGSSRPKDIREAILRTSKEIITLGARDPEMISLMGFFEEDVGPDTISDLTTTVIVEDLAAITEAFCLTNGVPLLETGVVTNHKLPQFKTTSGHMVPIILVPEDIVRALPIANDWSDIERAAMENARIRDRVNQLLGGIIRPTVVDRKHALRGAALESPEEFNFFLAAVKANVSNYDPNLDALGYYRLKGIIADGFPGLKQTSPYDLKLGPNEIMRVVRDTVEQFKRHVEAGNLWEELWLGDKPKKERASQLIYYAIADAFCKANDLDISPEANMGGGPIDFKFSSGYSARVLVEMKRSGGTVVHGYEKQLEFYKDASQTEFALFVIMDYGDLGMKLNEIRRIQKARWEAGERASEIIVIDARRKESASKRQ</sequence>
<reference evidence="2 3" key="1">
    <citation type="submission" date="2020-04" db="EMBL/GenBank/DDBJ databases">
        <title>Description of novel Gluconacetobacter.</title>
        <authorList>
            <person name="Sombolestani A."/>
        </authorList>
    </citation>
    <scope>NUCLEOTIDE SEQUENCE [LARGE SCALE GENOMIC DNA]</scope>
    <source>
        <strain evidence="2 3">LMG 21311</strain>
    </source>
</reference>
<organism evidence="2 3">
    <name type="scientific">Gluconacetobacter azotocaptans</name>
    <dbReference type="NCBI Taxonomy" id="142834"/>
    <lineage>
        <taxon>Bacteria</taxon>
        <taxon>Pseudomonadati</taxon>
        <taxon>Pseudomonadota</taxon>
        <taxon>Alphaproteobacteria</taxon>
        <taxon>Acetobacterales</taxon>
        <taxon>Acetobacteraceae</taxon>
        <taxon>Gluconacetobacter</taxon>
    </lineage>
</organism>
<dbReference type="EMBL" id="JABEQF010000035">
    <property type="protein sequence ID" value="MBB2191987.1"/>
    <property type="molecule type" value="Genomic_DNA"/>
</dbReference>
<comment type="caution">
    <text evidence="2">The sequence shown here is derived from an EMBL/GenBank/DDBJ whole genome shotgun (WGS) entry which is preliminary data.</text>
</comment>